<dbReference type="InterPro" id="IPR057326">
    <property type="entry name" value="KR_dom"/>
</dbReference>
<dbReference type="OrthoDB" id="3772961at2"/>
<name>A0A1E3S8K1_MYCIE</name>
<dbReference type="STRING" id="28445.BHQ20_24665"/>
<dbReference type="EMBL" id="MVHT01000071">
    <property type="protein sequence ID" value="ORA97805.1"/>
    <property type="molecule type" value="Genomic_DNA"/>
</dbReference>
<reference evidence="2 3" key="1">
    <citation type="submission" date="2017-02" db="EMBL/GenBank/DDBJ databases">
        <title>The new phylogeny of genus Mycobacterium.</title>
        <authorList>
            <person name="Tortoli E."/>
            <person name="Trovato A."/>
            <person name="Cirillo D.M."/>
        </authorList>
    </citation>
    <scope>NUCLEOTIDE SEQUENCE [LARGE SCALE GENOMIC DNA]</scope>
    <source>
        <strain evidence="2 3">DSM 44049</strain>
    </source>
</reference>
<comment type="caution">
    <text evidence="2">The sequence shown here is derived from an EMBL/GenBank/DDBJ whole genome shotgun (WGS) entry which is preliminary data.</text>
</comment>
<evidence type="ECO:0000313" key="2">
    <source>
        <dbReference type="EMBL" id="ORA97805.1"/>
    </source>
</evidence>
<dbReference type="PANTHER" id="PTHR44656">
    <property type="entry name" value="DEHYDROGENASE/REDUCTASE SDR FAMILY MEMBER 12"/>
    <property type="match status" value="1"/>
</dbReference>
<protein>
    <submittedName>
        <fullName evidence="2">Dehydrogenase</fullName>
    </submittedName>
</protein>
<dbReference type="Gene3D" id="3.40.50.720">
    <property type="entry name" value="NAD(P)-binding Rossmann-like Domain"/>
    <property type="match status" value="1"/>
</dbReference>
<dbReference type="PANTHER" id="PTHR44656:SF7">
    <property type="entry name" value="DEHYDROGENASE_REDUCTASE SDR FAMILY MEMBER 12"/>
    <property type="match status" value="1"/>
</dbReference>
<organism evidence="2 3">
    <name type="scientific">Mycobacterium intermedium</name>
    <dbReference type="NCBI Taxonomy" id="28445"/>
    <lineage>
        <taxon>Bacteria</taxon>
        <taxon>Bacillati</taxon>
        <taxon>Actinomycetota</taxon>
        <taxon>Actinomycetes</taxon>
        <taxon>Mycobacteriales</taxon>
        <taxon>Mycobacteriaceae</taxon>
        <taxon>Mycobacterium</taxon>
        <taxon>Mycobacterium simiae complex</taxon>
    </lineage>
</organism>
<feature type="domain" description="Ketoreductase" evidence="1">
    <location>
        <begin position="51"/>
        <end position="247"/>
    </location>
</feature>
<dbReference type="AlphaFoldDB" id="A0A1E3S8K1"/>
<dbReference type="PRINTS" id="PR00081">
    <property type="entry name" value="GDHRDH"/>
</dbReference>
<proteinExistence type="predicted"/>
<sequence>MGVRNGVLSLLDTAVDTALDRTVVPGYTRIGYRLRRAGWPADPPEGVLRGRTALVTGANRGLGKAIAGGLARLGATVLLTVRDREKGEQARADIIADHPDAQVQVEVCDVSDLGGVQIFATELMRRIPRLDVLIHNAGVLPDSRTETVDRHEVTLATHVLGPMLLTECLVPILAESGDARVILVSSGGMYTQSLPVDDPEYRYERYRGTTAYARTKRLQVAFTPILAQRWAPHHIRVYAMHPGWADTPGVAAALPRFRSLTGRLLRTPEEGADTAVWLAATNPAPPTGRFWHDRRTRPQHYLPLTGYSERDRDIVWRYCAGVVGLDDPSGMLSWL</sequence>
<gene>
    <name evidence="2" type="ORF">BST27_21870</name>
</gene>
<dbReference type="Proteomes" id="UP000192739">
    <property type="component" value="Unassembled WGS sequence"/>
</dbReference>
<evidence type="ECO:0000259" key="1">
    <source>
        <dbReference type="SMART" id="SM00822"/>
    </source>
</evidence>
<dbReference type="SUPFAM" id="SSF51735">
    <property type="entry name" value="NAD(P)-binding Rossmann-fold domains"/>
    <property type="match status" value="1"/>
</dbReference>
<keyword evidence="3" id="KW-1185">Reference proteome</keyword>
<dbReference type="RefSeq" id="WP_069421789.1">
    <property type="nucleotide sequence ID" value="NZ_CBCRZH010000138.1"/>
</dbReference>
<dbReference type="SMART" id="SM00822">
    <property type="entry name" value="PKS_KR"/>
    <property type="match status" value="1"/>
</dbReference>
<accession>A0A1E3S8K1</accession>
<dbReference type="Pfam" id="PF00106">
    <property type="entry name" value="adh_short"/>
    <property type="match status" value="1"/>
</dbReference>
<dbReference type="InterPro" id="IPR036291">
    <property type="entry name" value="NAD(P)-bd_dom_sf"/>
</dbReference>
<evidence type="ECO:0000313" key="3">
    <source>
        <dbReference type="Proteomes" id="UP000192739"/>
    </source>
</evidence>
<dbReference type="InterPro" id="IPR002347">
    <property type="entry name" value="SDR_fam"/>
</dbReference>
<dbReference type="InterPro" id="IPR052992">
    <property type="entry name" value="SDR_member_12"/>
</dbReference>